<dbReference type="SUPFAM" id="SSF82866">
    <property type="entry name" value="Multidrug efflux transporter AcrB transmembrane domain"/>
    <property type="match status" value="2"/>
</dbReference>
<accession>A0A917PYB4</accession>
<gene>
    <name evidence="8" type="ORF">GCM10009304_26180</name>
</gene>
<evidence type="ECO:0000313" key="8">
    <source>
        <dbReference type="EMBL" id="GGJ99081.1"/>
    </source>
</evidence>
<feature type="transmembrane region" description="Helical" evidence="6">
    <location>
        <begin position="375"/>
        <end position="397"/>
    </location>
</feature>
<keyword evidence="4 6" id="KW-1133">Transmembrane helix</keyword>
<feature type="transmembrane region" description="Helical" evidence="6">
    <location>
        <begin position="641"/>
        <end position="660"/>
    </location>
</feature>
<comment type="subcellular location">
    <subcellularLocation>
        <location evidence="1">Cell membrane</location>
        <topology evidence="1">Multi-pass membrane protein</topology>
    </subcellularLocation>
</comment>
<feature type="transmembrane region" description="Helical" evidence="6">
    <location>
        <begin position="256"/>
        <end position="274"/>
    </location>
</feature>
<keyword evidence="3 6" id="KW-0812">Transmembrane</keyword>
<comment type="caution">
    <text evidence="8">The sequence shown here is derived from an EMBL/GenBank/DDBJ whole genome shotgun (WGS) entry which is preliminary data.</text>
</comment>
<feature type="transmembrane region" description="Helical" evidence="6">
    <location>
        <begin position="281"/>
        <end position="302"/>
    </location>
</feature>
<feature type="transmembrane region" description="Helical" evidence="6">
    <location>
        <begin position="417"/>
        <end position="444"/>
    </location>
</feature>
<dbReference type="PANTHER" id="PTHR33406:SF13">
    <property type="entry name" value="MEMBRANE PROTEIN YDFJ"/>
    <property type="match status" value="1"/>
</dbReference>
<dbReference type="Proteomes" id="UP000635983">
    <property type="component" value="Unassembled WGS sequence"/>
</dbReference>
<dbReference type="PROSITE" id="PS50156">
    <property type="entry name" value="SSD"/>
    <property type="match status" value="1"/>
</dbReference>
<feature type="domain" description="SSD" evidence="7">
    <location>
        <begin position="294"/>
        <end position="400"/>
    </location>
</feature>
<dbReference type="EMBL" id="BMPO01000005">
    <property type="protein sequence ID" value="GGJ99081.1"/>
    <property type="molecule type" value="Genomic_DNA"/>
</dbReference>
<evidence type="ECO:0000256" key="6">
    <source>
        <dbReference type="SAM" id="Phobius"/>
    </source>
</evidence>
<dbReference type="InterPro" id="IPR000731">
    <property type="entry name" value="SSD"/>
</dbReference>
<feature type="transmembrane region" description="Helical" evidence="6">
    <location>
        <begin position="722"/>
        <end position="741"/>
    </location>
</feature>
<organism evidence="8 9">
    <name type="scientific">Pseudomonas matsuisoli</name>
    <dbReference type="NCBI Taxonomy" id="1515666"/>
    <lineage>
        <taxon>Bacteria</taxon>
        <taxon>Pseudomonadati</taxon>
        <taxon>Pseudomonadota</taxon>
        <taxon>Gammaproteobacteria</taxon>
        <taxon>Pseudomonadales</taxon>
        <taxon>Pseudomonadaceae</taxon>
        <taxon>Pseudomonas</taxon>
    </lineage>
</organism>
<dbReference type="AlphaFoldDB" id="A0A917PYB4"/>
<feature type="transmembrane region" description="Helical" evidence="6">
    <location>
        <begin position="747"/>
        <end position="769"/>
    </location>
</feature>
<feature type="transmembrane region" description="Helical" evidence="6">
    <location>
        <begin position="349"/>
        <end position="369"/>
    </location>
</feature>
<evidence type="ECO:0000256" key="2">
    <source>
        <dbReference type="ARBA" id="ARBA00022475"/>
    </source>
</evidence>
<evidence type="ECO:0000256" key="3">
    <source>
        <dbReference type="ARBA" id="ARBA00022692"/>
    </source>
</evidence>
<keyword evidence="5 6" id="KW-0472">Membrane</keyword>
<dbReference type="RefSeq" id="WP_188983677.1">
    <property type="nucleotide sequence ID" value="NZ_BMPO01000005.1"/>
</dbReference>
<feature type="transmembrane region" description="Helical" evidence="6">
    <location>
        <begin position="667"/>
        <end position="685"/>
    </location>
</feature>
<keyword evidence="9" id="KW-1185">Reference proteome</keyword>
<evidence type="ECO:0000313" key="9">
    <source>
        <dbReference type="Proteomes" id="UP000635983"/>
    </source>
</evidence>
<evidence type="ECO:0000256" key="1">
    <source>
        <dbReference type="ARBA" id="ARBA00004651"/>
    </source>
</evidence>
<dbReference type="InterPro" id="IPR050545">
    <property type="entry name" value="Mycobact_MmpL"/>
</dbReference>
<protein>
    <submittedName>
        <fullName evidence="8">Membrane protein</fullName>
    </submittedName>
</protein>
<reference evidence="8" key="1">
    <citation type="journal article" date="2014" name="Int. J. Syst. Evol. Microbiol.">
        <title>Complete genome sequence of Corynebacterium casei LMG S-19264T (=DSM 44701T), isolated from a smear-ripened cheese.</title>
        <authorList>
            <consortium name="US DOE Joint Genome Institute (JGI-PGF)"/>
            <person name="Walter F."/>
            <person name="Albersmeier A."/>
            <person name="Kalinowski J."/>
            <person name="Ruckert C."/>
        </authorList>
    </citation>
    <scope>NUCLEOTIDE SEQUENCE</scope>
    <source>
        <strain evidence="8">JCM 30078</strain>
    </source>
</reference>
<name>A0A917PYB4_9PSED</name>
<dbReference type="InterPro" id="IPR004869">
    <property type="entry name" value="MMPL_dom"/>
</dbReference>
<evidence type="ECO:0000256" key="5">
    <source>
        <dbReference type="ARBA" id="ARBA00023136"/>
    </source>
</evidence>
<sequence length="776" mass="82392">MTSNVEAARRQRWPFAACLAALLALLALAGWQWRAGAPVSTDLLQLLPHSSTTPLAARAEARMQAAVNRDVVLLIRHEDSAIAKALAADIGQAWAHSARFATVQWNLETDLPAVRRQLLDGRLALLSPTDRALIQSAPARFVEERVGTLLDPVGVSIVPPEQDWFGFATRAQQSLPRPGNVTADLDGSLIAEHDGQSWMVLRAQTQGSAFDGDLPAKVAADVEQARTEVRKRGGQAIAASGLLYAAGGAEQARREISLIGGLSGVATIALLWALFRRLRMLLAVVPVVIGLLTGITTCVALYGTIHVLTLVLGASLIGVAVDYPLHVLSKSWALRPWNLRHALRLTWPGLTLGLITNVIGYLALAFTPLPALTQVAAFSAAGLIGAYLATLFLLPALIGREPIEPWSPPLRWAERLLAWHVAFVGRVGTPLLLIGLLAFCALGASRLSLHDDIRQWISRSPALQAEAIQVAQVTGFQPTSQFLLVTAADETELLTRLAGLRPALDRLVGDGVMTAYLSLDQLVAPAPAQDAVRSALPELLAASAPFQGLGVDPRALEAEAEKIEKLPSVTVDAALAGPLGEPWRPLWLGHDDNGVAAIISVQGLTDSSRLADLAKTHEGIQAVDRLAELNGMFSDTQRSAAVLKLLACALIFGLLCRPFGPKGAARIVAISLLAALCSLACLGWLGMPLTLFGLFGLLLVTAIGVDYAILLRERVGGLPVSLLGTLLSAITTWLSFGLLALSDTPAVSSFGITVTLGLIFNFLLAPWAAETQKRAL</sequence>
<proteinExistence type="predicted"/>
<evidence type="ECO:0000259" key="7">
    <source>
        <dbReference type="PROSITE" id="PS50156"/>
    </source>
</evidence>
<keyword evidence="2" id="KW-1003">Cell membrane</keyword>
<feature type="transmembrane region" description="Helical" evidence="6">
    <location>
        <begin position="691"/>
        <end position="710"/>
    </location>
</feature>
<evidence type="ECO:0000256" key="4">
    <source>
        <dbReference type="ARBA" id="ARBA00022989"/>
    </source>
</evidence>
<dbReference type="GO" id="GO:0005886">
    <property type="term" value="C:plasma membrane"/>
    <property type="evidence" value="ECO:0007669"/>
    <property type="project" value="UniProtKB-SubCell"/>
</dbReference>
<dbReference type="PANTHER" id="PTHR33406">
    <property type="entry name" value="MEMBRANE PROTEIN MJ1562-RELATED"/>
    <property type="match status" value="1"/>
</dbReference>
<reference evidence="8" key="2">
    <citation type="submission" date="2020-09" db="EMBL/GenBank/DDBJ databases">
        <authorList>
            <person name="Sun Q."/>
            <person name="Ohkuma M."/>
        </authorList>
    </citation>
    <scope>NUCLEOTIDE SEQUENCE</scope>
    <source>
        <strain evidence="8">JCM 30078</strain>
    </source>
</reference>
<dbReference type="Gene3D" id="1.20.1640.10">
    <property type="entry name" value="Multidrug efflux transporter AcrB transmembrane domain"/>
    <property type="match status" value="2"/>
</dbReference>
<feature type="transmembrane region" description="Helical" evidence="6">
    <location>
        <begin position="308"/>
        <end position="328"/>
    </location>
</feature>
<dbReference type="Pfam" id="PF03176">
    <property type="entry name" value="MMPL"/>
    <property type="match status" value="1"/>
</dbReference>